<dbReference type="Pfam" id="PF00069">
    <property type="entry name" value="Pkinase"/>
    <property type="match status" value="1"/>
</dbReference>
<evidence type="ECO:0000256" key="6">
    <source>
        <dbReference type="ARBA" id="ARBA00022692"/>
    </source>
</evidence>
<comment type="caution">
    <text evidence="21">The sequence shown here is derived from an EMBL/GenBank/DDBJ whole genome shotgun (WGS) entry which is preliminary data.</text>
</comment>
<dbReference type="InterPro" id="IPR008271">
    <property type="entry name" value="Ser/Thr_kinase_AS"/>
</dbReference>
<dbReference type="PROSITE" id="PS00108">
    <property type="entry name" value="PROTEIN_KINASE_ST"/>
    <property type="match status" value="1"/>
</dbReference>
<name>A0A540MUA3_MALBA</name>
<keyword evidence="9 16" id="KW-0547">Nucleotide-binding</keyword>
<dbReference type="InterPro" id="IPR003591">
    <property type="entry name" value="Leu-rich_rpt_typical-subtyp"/>
</dbReference>
<keyword evidence="10" id="KW-0418">Kinase</keyword>
<evidence type="ECO:0000259" key="20">
    <source>
        <dbReference type="PROSITE" id="PS50011"/>
    </source>
</evidence>
<dbReference type="Gene3D" id="3.80.10.10">
    <property type="entry name" value="Ribonuclease Inhibitor"/>
    <property type="match status" value="4"/>
</dbReference>
<keyword evidence="6 18" id="KW-0812">Transmembrane</keyword>
<dbReference type="FunFam" id="3.80.10.10:FF:000642">
    <property type="entry name" value="Leucine-rich receptor-like protein kinase family protein"/>
    <property type="match status" value="1"/>
</dbReference>
<dbReference type="GO" id="GO:0005524">
    <property type="term" value="F:ATP binding"/>
    <property type="evidence" value="ECO:0007669"/>
    <property type="project" value="UniProtKB-UniRule"/>
</dbReference>
<feature type="binding site" evidence="16">
    <location>
        <position position="729"/>
    </location>
    <ligand>
        <name>ATP</name>
        <dbReference type="ChEBI" id="CHEBI:30616"/>
    </ligand>
</feature>
<dbReference type="InterPro" id="IPR017441">
    <property type="entry name" value="Protein_kinase_ATP_BS"/>
</dbReference>
<evidence type="ECO:0000256" key="18">
    <source>
        <dbReference type="SAM" id="Phobius"/>
    </source>
</evidence>
<dbReference type="Proteomes" id="UP000315295">
    <property type="component" value="Unassembled WGS sequence"/>
</dbReference>
<accession>A0A540MUA3</accession>
<dbReference type="FunFam" id="3.80.10.10:FF:000221">
    <property type="entry name" value="Leucine-rich repeat receptor-like protein kinase PXL1"/>
    <property type="match status" value="1"/>
</dbReference>
<keyword evidence="15" id="KW-0325">Glycoprotein</keyword>
<keyword evidence="5" id="KW-0808">Transferase</keyword>
<dbReference type="FunFam" id="1.10.510.10:FF:000714">
    <property type="entry name" value="Kinase family with leucine-rich repeat domain-containing protein"/>
    <property type="match status" value="1"/>
</dbReference>
<dbReference type="InterPro" id="IPR001611">
    <property type="entry name" value="Leu-rich_rpt"/>
</dbReference>
<evidence type="ECO:0000256" key="13">
    <source>
        <dbReference type="ARBA" id="ARBA00023136"/>
    </source>
</evidence>
<evidence type="ECO:0000256" key="2">
    <source>
        <dbReference type="ARBA" id="ARBA00004479"/>
    </source>
</evidence>
<evidence type="ECO:0000256" key="9">
    <source>
        <dbReference type="ARBA" id="ARBA00022741"/>
    </source>
</evidence>
<proteinExistence type="inferred from homology"/>
<dbReference type="SMART" id="SM00369">
    <property type="entry name" value="LRR_TYP"/>
    <property type="match status" value="6"/>
</dbReference>
<dbReference type="SMART" id="SM00220">
    <property type="entry name" value="S_TKc"/>
    <property type="match status" value="1"/>
</dbReference>
<dbReference type="InterPro" id="IPR032675">
    <property type="entry name" value="LRR_dom_sf"/>
</dbReference>
<gene>
    <name evidence="21" type="ORF">C1H46_012007</name>
</gene>
<dbReference type="InterPro" id="IPR000719">
    <property type="entry name" value="Prot_kinase_dom"/>
</dbReference>
<evidence type="ECO:0000256" key="7">
    <source>
        <dbReference type="ARBA" id="ARBA00022729"/>
    </source>
</evidence>
<dbReference type="PANTHER" id="PTHR48053">
    <property type="entry name" value="LEUCINE RICH REPEAT FAMILY PROTEIN, EXPRESSED"/>
    <property type="match status" value="1"/>
</dbReference>
<evidence type="ECO:0000256" key="10">
    <source>
        <dbReference type="ARBA" id="ARBA00022777"/>
    </source>
</evidence>
<evidence type="ECO:0000313" key="21">
    <source>
        <dbReference type="EMBL" id="TQE02368.1"/>
    </source>
</evidence>
<evidence type="ECO:0000256" key="4">
    <source>
        <dbReference type="ARBA" id="ARBA00022614"/>
    </source>
</evidence>
<dbReference type="PRINTS" id="PR00019">
    <property type="entry name" value="LEURICHRPT"/>
</dbReference>
<dbReference type="SUPFAM" id="SSF56112">
    <property type="entry name" value="Protein kinase-like (PK-like)"/>
    <property type="match status" value="1"/>
</dbReference>
<feature type="transmembrane region" description="Helical" evidence="18">
    <location>
        <begin position="644"/>
        <end position="666"/>
    </location>
</feature>
<keyword evidence="12 18" id="KW-1133">Transmembrane helix</keyword>
<evidence type="ECO:0000256" key="17">
    <source>
        <dbReference type="SAM" id="MobiDB-lite"/>
    </source>
</evidence>
<dbReference type="FunFam" id="3.80.10.10:FF:000824">
    <property type="entry name" value="Receptor-like protein kinase HSL1 isoform A"/>
    <property type="match status" value="1"/>
</dbReference>
<evidence type="ECO:0000256" key="19">
    <source>
        <dbReference type="SAM" id="SignalP"/>
    </source>
</evidence>
<evidence type="ECO:0000256" key="14">
    <source>
        <dbReference type="ARBA" id="ARBA00023170"/>
    </source>
</evidence>
<comment type="similarity">
    <text evidence="3">Belongs to the protein kinase superfamily. Ser/Thr protein kinase family.</text>
</comment>
<evidence type="ECO:0000256" key="5">
    <source>
        <dbReference type="ARBA" id="ARBA00022679"/>
    </source>
</evidence>
<evidence type="ECO:0000313" key="22">
    <source>
        <dbReference type="Proteomes" id="UP000315295"/>
    </source>
</evidence>
<dbReference type="SUPFAM" id="SSF52058">
    <property type="entry name" value="L domain-like"/>
    <property type="match status" value="1"/>
</dbReference>
<dbReference type="STRING" id="106549.A0A540MUA3"/>
<dbReference type="Gene3D" id="3.30.200.20">
    <property type="entry name" value="Phosphorylase Kinase, domain 1"/>
    <property type="match status" value="1"/>
</dbReference>
<evidence type="ECO:0000256" key="11">
    <source>
        <dbReference type="ARBA" id="ARBA00022840"/>
    </source>
</evidence>
<keyword evidence="13 18" id="KW-0472">Membrane</keyword>
<keyword evidence="7 19" id="KW-0732">Signal</keyword>
<protein>
    <recommendedName>
        <fullName evidence="20">Protein kinase domain-containing protein</fullName>
    </recommendedName>
</protein>
<dbReference type="PANTHER" id="PTHR48053:SF109">
    <property type="entry name" value="PROTEIN KINASE DOMAIN-CONTAINING PROTEIN"/>
    <property type="match status" value="1"/>
</dbReference>
<dbReference type="Gene3D" id="1.10.510.10">
    <property type="entry name" value="Transferase(Phosphotransferase) domain 1"/>
    <property type="match status" value="1"/>
</dbReference>
<dbReference type="CDD" id="cd14066">
    <property type="entry name" value="STKc_IRAK"/>
    <property type="match status" value="1"/>
</dbReference>
<feature type="domain" description="Protein kinase" evidence="20">
    <location>
        <begin position="699"/>
        <end position="989"/>
    </location>
</feature>
<evidence type="ECO:0000256" key="3">
    <source>
        <dbReference type="ARBA" id="ARBA00008684"/>
    </source>
</evidence>
<feature type="signal peptide" evidence="19">
    <location>
        <begin position="1"/>
        <end position="32"/>
    </location>
</feature>
<dbReference type="FunFam" id="3.30.200.20:FF:000512">
    <property type="entry name" value="Receptor-like protein kinase HSL1"/>
    <property type="match status" value="1"/>
</dbReference>
<dbReference type="Pfam" id="PF00560">
    <property type="entry name" value="LRR_1"/>
    <property type="match status" value="6"/>
</dbReference>
<evidence type="ECO:0000256" key="1">
    <source>
        <dbReference type="ARBA" id="ARBA00004236"/>
    </source>
</evidence>
<dbReference type="FunFam" id="3.80.10.10:FF:000041">
    <property type="entry name" value="LRR receptor-like serine/threonine-protein kinase ERECTA"/>
    <property type="match status" value="1"/>
</dbReference>
<feature type="region of interest" description="Disordered" evidence="17">
    <location>
        <begin position="997"/>
        <end position="1022"/>
    </location>
</feature>
<keyword evidence="4" id="KW-0433">Leucine-rich repeat</keyword>
<dbReference type="PROSITE" id="PS51450">
    <property type="entry name" value="LRR"/>
    <property type="match status" value="1"/>
</dbReference>
<dbReference type="EMBL" id="VIEB01000177">
    <property type="protein sequence ID" value="TQE02368.1"/>
    <property type="molecule type" value="Genomic_DNA"/>
</dbReference>
<feature type="chain" id="PRO_5021968230" description="Protein kinase domain-containing protein" evidence="19">
    <location>
        <begin position="33"/>
        <end position="1022"/>
    </location>
</feature>
<keyword evidence="22" id="KW-1185">Reference proteome</keyword>
<evidence type="ECO:0000256" key="15">
    <source>
        <dbReference type="ARBA" id="ARBA00023180"/>
    </source>
</evidence>
<evidence type="ECO:0000256" key="8">
    <source>
        <dbReference type="ARBA" id="ARBA00022737"/>
    </source>
</evidence>
<dbReference type="PROSITE" id="PS00107">
    <property type="entry name" value="PROTEIN_KINASE_ATP"/>
    <property type="match status" value="1"/>
</dbReference>
<dbReference type="Pfam" id="PF08263">
    <property type="entry name" value="LRRNT_2"/>
    <property type="match status" value="1"/>
</dbReference>
<dbReference type="InterPro" id="IPR013210">
    <property type="entry name" value="LRR_N_plant-typ"/>
</dbReference>
<dbReference type="InterPro" id="IPR051716">
    <property type="entry name" value="Plant_RL_S/T_kinase"/>
</dbReference>
<evidence type="ECO:0000256" key="12">
    <source>
        <dbReference type="ARBA" id="ARBA00022989"/>
    </source>
</evidence>
<evidence type="ECO:0000256" key="16">
    <source>
        <dbReference type="PROSITE-ProRule" id="PRU10141"/>
    </source>
</evidence>
<dbReference type="Pfam" id="PF13855">
    <property type="entry name" value="LRR_8"/>
    <property type="match status" value="1"/>
</dbReference>
<dbReference type="PROSITE" id="PS50011">
    <property type="entry name" value="PROTEIN_KINASE_DOM"/>
    <property type="match status" value="1"/>
</dbReference>
<reference evidence="21 22" key="1">
    <citation type="journal article" date="2019" name="G3 (Bethesda)">
        <title>Sequencing of a Wild Apple (Malus baccata) Genome Unravels the Differences Between Cultivated and Wild Apple Species Regarding Disease Resistance and Cold Tolerance.</title>
        <authorList>
            <person name="Chen X."/>
        </authorList>
    </citation>
    <scope>NUCLEOTIDE SEQUENCE [LARGE SCALE GENOMIC DNA]</scope>
    <source>
        <strain evidence="22">cv. Shandingzi</strain>
        <tissue evidence="21">Leaves</tissue>
    </source>
</reference>
<keyword evidence="14" id="KW-0675">Receptor</keyword>
<keyword evidence="11 16" id="KW-0067">ATP-binding</keyword>
<dbReference type="AlphaFoldDB" id="A0A540MUA3"/>
<comment type="subcellular location">
    <subcellularLocation>
        <location evidence="1">Cell membrane</location>
    </subcellularLocation>
    <subcellularLocation>
        <location evidence="2">Membrane</location>
        <topology evidence="2">Single-pass type I membrane protein</topology>
    </subcellularLocation>
</comment>
<keyword evidence="8" id="KW-0677">Repeat</keyword>
<organism evidence="21 22">
    <name type="scientific">Malus baccata</name>
    <name type="common">Siberian crab apple</name>
    <name type="synonym">Pyrus baccata</name>
    <dbReference type="NCBI Taxonomy" id="106549"/>
    <lineage>
        <taxon>Eukaryota</taxon>
        <taxon>Viridiplantae</taxon>
        <taxon>Streptophyta</taxon>
        <taxon>Embryophyta</taxon>
        <taxon>Tracheophyta</taxon>
        <taxon>Spermatophyta</taxon>
        <taxon>Magnoliopsida</taxon>
        <taxon>eudicotyledons</taxon>
        <taxon>Gunneridae</taxon>
        <taxon>Pentapetalae</taxon>
        <taxon>rosids</taxon>
        <taxon>fabids</taxon>
        <taxon>Rosales</taxon>
        <taxon>Rosaceae</taxon>
        <taxon>Amygdaloideae</taxon>
        <taxon>Maleae</taxon>
        <taxon>Malus</taxon>
    </lineage>
</organism>
<sequence>MTKQNTPTSSLQTHLHFLLLLLLLLLPPHANSQSLQDQEQAVLLKLKSYLNSPPFLSHWILSKSNTSSHCSWPEISCTNNSVTKLFLDNKNITLPVPSFICDLKNLTVIDLSYNYLPGAFPKAVYKCSKLEYLDLSQNYFVGPIPDDIDSLPRLQQLILAANNFSGDIPPAIGRLQELENLQLYMNQFNGSVPPEIGNLSNLKDLNMSFNIKLVPWNLPSNFTKLKKLKTLWIRQSNLIGELHGTLGEMEALEQLDLAINSLSGEIPSGLFSLKNLSIIYLFMNGLSGEVPRVIESLNLSILDLSNNNLTGTIPEEYGNLTKLTKLALFFNGFSGEVPKSIARLPNLVHFKIFNNNLSGILPPEFGRHSKLEAFEVCVNRLTGKLPDNLCYWGKLETLIAYENHLSGELPSSLGNCSSLKTVKVHDNLLSGNIPSGMWTAPNLTSMLISNNSLTGELPEKLSSNLSRLEMRDNRFSGNIPIGVSSWRGLMVFDGGNNRFSGAIPQELTALSSLLTLSLDQNQLTGFLPSDIVSWESLTSLNFSQNQLTGTIPEKLGLLPGLTVLDLSANQLSGEIPVQLGHLKLNPFNLSSNHLYGKIPTEFENAAYEGSFLDNRGLCTTSSSAKLPMCNSESQKSSKLMSKSLALILSFGILLCLLAISISFFMVRSYWKRNGGLDSKWKLNSFQRLNFTASKILSELTESNLIGSGGSGKVYRVPVNRNGDVVAVKKIWKNENLEKKLEKEFLAEVNILSSIRHANIVKLMCCISSESSKLLVYEYSENRSLDLWLHRRNRPSNLLRSVHHVTLDWPQRLQIAVGAAQGLSYMHHDCVPPVVHRDVKSSNILLDSDFKAKIADFGLAKMLVKQGELAIMSSVAGSFGYIAPEYAQTMRLNEKIDVYSFGVILLELTTGREANDGDEHTALAEWARCHVQENKAIADALDKDIKEPCHLDEMCSVFKLGLICTERLPDDRPSMKEVLQILLLCSRPVLSREKTEHVASPLLQNSKHERTLEDDDGSLATNV</sequence>
<dbReference type="SUPFAM" id="SSF52047">
    <property type="entry name" value="RNI-like"/>
    <property type="match status" value="1"/>
</dbReference>
<dbReference type="GO" id="GO:0005886">
    <property type="term" value="C:plasma membrane"/>
    <property type="evidence" value="ECO:0007669"/>
    <property type="project" value="UniProtKB-SubCell"/>
</dbReference>
<dbReference type="GO" id="GO:0004672">
    <property type="term" value="F:protein kinase activity"/>
    <property type="evidence" value="ECO:0007669"/>
    <property type="project" value="InterPro"/>
</dbReference>
<dbReference type="InterPro" id="IPR011009">
    <property type="entry name" value="Kinase-like_dom_sf"/>
</dbReference>